<reference evidence="1 2" key="1">
    <citation type="submission" date="2020-01" db="EMBL/GenBank/DDBJ databases">
        <title>Draft genome assembly of Ensifer adhaerens T173.</title>
        <authorList>
            <person name="Craig J.E."/>
            <person name="Stinchcombe J.R."/>
        </authorList>
    </citation>
    <scope>NUCLEOTIDE SEQUENCE [LARGE SCALE GENOMIC DNA]</scope>
    <source>
        <strain evidence="1 2">T173</strain>
    </source>
</reference>
<keyword evidence="2" id="KW-1185">Reference proteome</keyword>
<proteinExistence type="predicted"/>
<name>A0AAW4FDQ7_9HYPH</name>
<organism evidence="1 2">
    <name type="scientific">Ensifer canadensis</name>
    <dbReference type="NCBI Taxonomy" id="555315"/>
    <lineage>
        <taxon>Bacteria</taxon>
        <taxon>Pseudomonadati</taxon>
        <taxon>Pseudomonadota</taxon>
        <taxon>Alphaproteobacteria</taxon>
        <taxon>Hyphomicrobiales</taxon>
        <taxon>Rhizobiaceae</taxon>
        <taxon>Sinorhizobium/Ensifer group</taxon>
        <taxon>Ensifer</taxon>
    </lineage>
</organism>
<sequence>MEDFTLAFLKRLPRELPMEERRLLVAQYAGNIAPRLYEGGKLSEVCWRVLSQVANLAT</sequence>
<dbReference type="RefSeq" id="WP_203527382.1">
    <property type="nucleotide sequence ID" value="NZ_CP083370.1"/>
</dbReference>
<evidence type="ECO:0000313" key="2">
    <source>
        <dbReference type="Proteomes" id="UP000744980"/>
    </source>
</evidence>
<evidence type="ECO:0000313" key="1">
    <source>
        <dbReference type="EMBL" id="MBM3090269.1"/>
    </source>
</evidence>
<accession>A0AAW4FDQ7</accession>
<comment type="caution">
    <text evidence="1">The sequence shown here is derived from an EMBL/GenBank/DDBJ whole genome shotgun (WGS) entry which is preliminary data.</text>
</comment>
<dbReference type="AlphaFoldDB" id="A0AAW4FDQ7"/>
<protein>
    <submittedName>
        <fullName evidence="1">Uncharacterized protein</fullName>
    </submittedName>
</protein>
<gene>
    <name evidence="1" type="ORF">GFB56_05505</name>
</gene>
<dbReference type="EMBL" id="WXFA01000002">
    <property type="protein sequence ID" value="MBM3090269.1"/>
    <property type="molecule type" value="Genomic_DNA"/>
</dbReference>
<dbReference type="Proteomes" id="UP000744980">
    <property type="component" value="Unassembled WGS sequence"/>
</dbReference>